<keyword evidence="3 12" id="KW-0138">CF(0)</keyword>
<keyword evidence="2 12" id="KW-0813">Transport</keyword>
<sequence>MLGINWQDILLHVFNFALLAILLNELLFNPISEFIENREAHYKNLDTEKEKTLQDAQALLEERNSKLASIHREAKEIKDEAIRESQIQANLKIETAQAEGEKIIEQSRIKAKLERDTLIRNTRKDLKEVVVEAAAKLALLNGNVYDDFLDHTEEDINE</sequence>
<evidence type="ECO:0000256" key="10">
    <source>
        <dbReference type="ARBA" id="ARBA00025198"/>
    </source>
</evidence>
<dbReference type="InterPro" id="IPR050059">
    <property type="entry name" value="ATP_synthase_B_chain"/>
</dbReference>
<evidence type="ECO:0000256" key="4">
    <source>
        <dbReference type="ARBA" id="ARBA00022692"/>
    </source>
</evidence>
<keyword evidence="7 12" id="KW-0406">Ion transport</keyword>
<evidence type="ECO:0000256" key="2">
    <source>
        <dbReference type="ARBA" id="ARBA00022448"/>
    </source>
</evidence>
<evidence type="ECO:0000256" key="9">
    <source>
        <dbReference type="ARBA" id="ARBA00023310"/>
    </source>
</evidence>
<evidence type="ECO:0000313" key="16">
    <source>
        <dbReference type="Proteomes" id="UP001629536"/>
    </source>
</evidence>
<keyword evidence="5 12" id="KW-0375">Hydrogen ion transport</keyword>
<evidence type="ECO:0000256" key="5">
    <source>
        <dbReference type="ARBA" id="ARBA00022781"/>
    </source>
</evidence>
<accession>A0ABW9F7V1</accession>
<evidence type="ECO:0000256" key="8">
    <source>
        <dbReference type="ARBA" id="ARBA00023136"/>
    </source>
</evidence>
<evidence type="ECO:0000256" key="11">
    <source>
        <dbReference type="ARBA" id="ARBA00037847"/>
    </source>
</evidence>
<evidence type="ECO:0000256" key="6">
    <source>
        <dbReference type="ARBA" id="ARBA00022989"/>
    </source>
</evidence>
<dbReference type="InterPro" id="IPR002146">
    <property type="entry name" value="ATP_synth_b/b'su_bac/chlpt"/>
</dbReference>
<keyword evidence="12" id="KW-1003">Cell membrane</keyword>
<comment type="caution">
    <text evidence="15">The sequence shown here is derived from an EMBL/GenBank/DDBJ whole genome shotgun (WGS) entry which is preliminary data.</text>
</comment>
<comment type="subcellular location">
    <subcellularLocation>
        <location evidence="12">Cell membrane</location>
        <topology evidence="12">Single-pass membrane protein</topology>
    </subcellularLocation>
    <subcellularLocation>
        <location evidence="11">Endomembrane system</location>
        <topology evidence="11">Single-pass membrane protein</topology>
    </subcellularLocation>
</comment>
<keyword evidence="16" id="KW-1185">Reference proteome</keyword>
<gene>
    <name evidence="12" type="primary">atpF</name>
    <name evidence="15" type="ORF">ABGF40_07525</name>
</gene>
<comment type="subunit">
    <text evidence="12">F-type ATPases have 2 components, F(1) - the catalytic core - and F(0) - the membrane proton channel. F(1) has five subunits: alpha(3), beta(3), gamma(1), delta(1), epsilon(1). F(0) has three main subunits: a(1), b(2) and c(10-14). The alpha and beta chains form an alternating ring which encloses part of the gamma chain. F(1) is attached to F(0) by a central stalk formed by the gamma and epsilon chains, while a peripheral stalk is formed by the delta and b chains.</text>
</comment>
<keyword evidence="4 12" id="KW-0812">Transmembrane</keyword>
<protein>
    <recommendedName>
        <fullName evidence="12">ATP synthase subunit b</fullName>
    </recommendedName>
    <alternativeName>
        <fullName evidence="12">ATP synthase F(0) sector subunit b</fullName>
    </alternativeName>
    <alternativeName>
        <fullName evidence="12">ATPase subunit I</fullName>
    </alternativeName>
    <alternativeName>
        <fullName evidence="12">F-type ATPase subunit b</fullName>
        <shortName evidence="12">F-ATPase subunit b</shortName>
    </alternativeName>
</protein>
<evidence type="ECO:0000256" key="7">
    <source>
        <dbReference type="ARBA" id="ARBA00023065"/>
    </source>
</evidence>
<evidence type="ECO:0000256" key="12">
    <source>
        <dbReference type="HAMAP-Rule" id="MF_01398"/>
    </source>
</evidence>
<comment type="similarity">
    <text evidence="1 12 13">Belongs to the ATPase B chain family.</text>
</comment>
<organism evidence="15 16">
    <name type="scientific">Helcococcus bovis</name>
    <dbReference type="NCBI Taxonomy" id="3153252"/>
    <lineage>
        <taxon>Bacteria</taxon>
        <taxon>Bacillati</taxon>
        <taxon>Bacillota</taxon>
        <taxon>Tissierellia</taxon>
        <taxon>Tissierellales</taxon>
        <taxon>Peptoniphilaceae</taxon>
        <taxon>Helcococcus</taxon>
    </lineage>
</organism>
<evidence type="ECO:0000256" key="13">
    <source>
        <dbReference type="RuleBase" id="RU003848"/>
    </source>
</evidence>
<dbReference type="RefSeq" id="WP_408105007.1">
    <property type="nucleotide sequence ID" value="NZ_JBFNFH010000020.1"/>
</dbReference>
<feature type="coiled-coil region" evidence="14">
    <location>
        <begin position="42"/>
        <end position="80"/>
    </location>
</feature>
<comment type="function">
    <text evidence="10 12">F(1)F(0) ATP synthase produces ATP from ADP in the presence of a proton or sodium gradient. F-type ATPases consist of two structural domains, F(1) containing the extramembraneous catalytic core and F(0) containing the membrane proton channel, linked together by a central stalk and a peripheral stalk. During catalysis, ATP synthesis in the catalytic domain of F(1) is coupled via a rotary mechanism of the central stalk subunits to proton translocation.</text>
</comment>
<dbReference type="Proteomes" id="UP001629536">
    <property type="component" value="Unassembled WGS sequence"/>
</dbReference>
<keyword evidence="8 12" id="KW-0472">Membrane</keyword>
<reference evidence="15 16" key="1">
    <citation type="journal article" date="2024" name="Front. Microbiol.">
        <title>Pangenomic and biochemical analyses of Helcococcus ovis reveal widespread tetracycline resistance and a novel bacterial species, Helcococcus bovis.</title>
        <authorList>
            <person name="Cunha F."/>
            <person name="Zhai Y."/>
            <person name="Casaro S."/>
            <person name="Jones K.L."/>
            <person name="Hernandez M."/>
            <person name="Bisinotto R.S."/>
            <person name="Kariyawasam S."/>
            <person name="Brown M.B."/>
            <person name="Phillips A."/>
            <person name="Jeong K.C."/>
            <person name="Galvao K.N."/>
        </authorList>
    </citation>
    <scope>NUCLEOTIDE SEQUENCE [LARGE SCALE GENOMIC DNA]</scope>
    <source>
        <strain evidence="15 16">KG197</strain>
    </source>
</reference>
<comment type="function">
    <text evidence="12">Component of the F(0) channel, it forms part of the peripheral stalk, linking F(1) to F(0).</text>
</comment>
<evidence type="ECO:0000313" key="15">
    <source>
        <dbReference type="EMBL" id="MFM1525505.1"/>
    </source>
</evidence>
<dbReference type="CDD" id="cd06503">
    <property type="entry name" value="ATP-synt_Fo_b"/>
    <property type="match status" value="1"/>
</dbReference>
<keyword evidence="9 12" id="KW-0066">ATP synthesis</keyword>
<dbReference type="PANTHER" id="PTHR33445:SF2">
    <property type="entry name" value="ATP SYNTHASE SUBUNIT B', CHLOROPLASTIC"/>
    <property type="match status" value="1"/>
</dbReference>
<dbReference type="PANTHER" id="PTHR33445">
    <property type="entry name" value="ATP SYNTHASE SUBUNIT B', CHLOROPLASTIC"/>
    <property type="match status" value="1"/>
</dbReference>
<evidence type="ECO:0000256" key="14">
    <source>
        <dbReference type="SAM" id="Coils"/>
    </source>
</evidence>
<evidence type="ECO:0000256" key="1">
    <source>
        <dbReference type="ARBA" id="ARBA00005513"/>
    </source>
</evidence>
<keyword evidence="6 12" id="KW-1133">Transmembrane helix</keyword>
<dbReference type="HAMAP" id="MF_01398">
    <property type="entry name" value="ATP_synth_b_bprime"/>
    <property type="match status" value="1"/>
</dbReference>
<name>A0ABW9F7V1_9FIRM</name>
<keyword evidence="14" id="KW-0175">Coiled coil</keyword>
<proteinExistence type="inferred from homology"/>
<dbReference type="EMBL" id="JBFNFH010000020">
    <property type="protein sequence ID" value="MFM1525505.1"/>
    <property type="molecule type" value="Genomic_DNA"/>
</dbReference>
<evidence type="ECO:0000256" key="3">
    <source>
        <dbReference type="ARBA" id="ARBA00022547"/>
    </source>
</evidence>
<dbReference type="Pfam" id="PF00430">
    <property type="entry name" value="ATP-synt_B"/>
    <property type="match status" value="1"/>
</dbReference>